<sequence length="16" mass="1900">MTCRSSICRHYIVMLS</sequence>
<name>A0A2P2QGU9_RHIMU</name>
<accession>A0A2P2QGU9</accession>
<proteinExistence type="predicted"/>
<dbReference type="AlphaFoldDB" id="A0A2P2QGU9"/>
<dbReference type="EMBL" id="GGEC01085650">
    <property type="protein sequence ID" value="MBX66134.1"/>
    <property type="molecule type" value="Transcribed_RNA"/>
</dbReference>
<evidence type="ECO:0000313" key="1">
    <source>
        <dbReference type="EMBL" id="MBX66134.1"/>
    </source>
</evidence>
<reference evidence="1" key="1">
    <citation type="submission" date="2018-02" db="EMBL/GenBank/DDBJ databases">
        <title>Rhizophora mucronata_Transcriptome.</title>
        <authorList>
            <person name="Meera S.P."/>
            <person name="Sreeshan A."/>
            <person name="Augustine A."/>
        </authorList>
    </citation>
    <scope>NUCLEOTIDE SEQUENCE</scope>
    <source>
        <tissue evidence="1">Leaf</tissue>
    </source>
</reference>
<organism evidence="1">
    <name type="scientific">Rhizophora mucronata</name>
    <name type="common">Asiatic mangrove</name>
    <dbReference type="NCBI Taxonomy" id="61149"/>
    <lineage>
        <taxon>Eukaryota</taxon>
        <taxon>Viridiplantae</taxon>
        <taxon>Streptophyta</taxon>
        <taxon>Embryophyta</taxon>
        <taxon>Tracheophyta</taxon>
        <taxon>Spermatophyta</taxon>
        <taxon>Magnoliopsida</taxon>
        <taxon>eudicotyledons</taxon>
        <taxon>Gunneridae</taxon>
        <taxon>Pentapetalae</taxon>
        <taxon>rosids</taxon>
        <taxon>fabids</taxon>
        <taxon>Malpighiales</taxon>
        <taxon>Rhizophoraceae</taxon>
        <taxon>Rhizophora</taxon>
    </lineage>
</organism>
<protein>
    <submittedName>
        <fullName evidence="1">Uncharacterized protein</fullName>
    </submittedName>
</protein>